<keyword evidence="2 5" id="KW-0560">Oxidoreductase</keyword>
<feature type="domain" description="Ketoreductase" evidence="4">
    <location>
        <begin position="5"/>
        <end position="191"/>
    </location>
</feature>
<dbReference type="EC" id="1.1.1.100" evidence="5"/>
<evidence type="ECO:0000256" key="3">
    <source>
        <dbReference type="SAM" id="MobiDB-lite"/>
    </source>
</evidence>
<sequence length="354" mass="37226">MGEPRSVVITGASRGLGFASAVRLHRDGWRVVAAMRSPEKGVPLLREALGVDESDDRLIGVQLDLMDAASIAAAAKSIEEAVGAPHALVHNAGISAAGMVEETSPELWERMFATNVFGPVALTKALLPAMREAGHGRIVLISSAAGVRGMPATAPYSAVKGALERWGEAMAGEVAPFGIGVSVLVTGTYDTDIITDAGTTDDRDLDGPYAPHHRTMDKRGRAMMKHAARSPEDFAAGLAKALDSAKPFAKSAVGPDARMLLVANRLLPPSGLHQMTRVMMGIPRHGAMRGGAVPLTAAQRAMALAAKVVPQPVLIRLAEVAARRQAARQDPEQNSPEQNSPEQNSPEQNSENDA</sequence>
<dbReference type="RefSeq" id="WP_126335995.1">
    <property type="nucleotide sequence ID" value="NZ_AP022604.1"/>
</dbReference>
<evidence type="ECO:0000313" key="6">
    <source>
        <dbReference type="Proteomes" id="UP000282551"/>
    </source>
</evidence>
<evidence type="ECO:0000256" key="2">
    <source>
        <dbReference type="ARBA" id="ARBA00023002"/>
    </source>
</evidence>
<feature type="compositionally biased region" description="Polar residues" evidence="3">
    <location>
        <begin position="332"/>
        <end position="354"/>
    </location>
</feature>
<dbReference type="Pfam" id="PF00106">
    <property type="entry name" value="adh_short"/>
    <property type="match status" value="1"/>
</dbReference>
<evidence type="ECO:0000259" key="4">
    <source>
        <dbReference type="SMART" id="SM00822"/>
    </source>
</evidence>
<dbReference type="Proteomes" id="UP000282551">
    <property type="component" value="Chromosome"/>
</dbReference>
<keyword evidence="6" id="KW-1185">Reference proteome</keyword>
<accession>A0A3S4VLL6</accession>
<dbReference type="Gene3D" id="3.40.50.720">
    <property type="entry name" value="NAD(P)-binding Rossmann-like Domain"/>
    <property type="match status" value="1"/>
</dbReference>
<dbReference type="InterPro" id="IPR036291">
    <property type="entry name" value="NAD(P)-bd_dom_sf"/>
</dbReference>
<evidence type="ECO:0000313" key="5">
    <source>
        <dbReference type="EMBL" id="VEG50458.1"/>
    </source>
</evidence>
<dbReference type="EMBL" id="LR134355">
    <property type="protein sequence ID" value="VEG50458.1"/>
    <property type="molecule type" value="Genomic_DNA"/>
</dbReference>
<dbReference type="InterPro" id="IPR002347">
    <property type="entry name" value="SDR_fam"/>
</dbReference>
<protein>
    <submittedName>
        <fullName evidence="5">Short-chain dehydrogenase of uncharacterized substrate specificity</fullName>
        <ecNumber evidence="5">1.1.1.100</ecNumber>
    </submittedName>
</protein>
<gene>
    <name evidence="5" type="primary">fabG_40</name>
    <name evidence="5" type="ORF">NCTC10485_04776</name>
</gene>
<name>A0A3S4VLL6_MYCCI</name>
<dbReference type="OrthoDB" id="5242868at2"/>
<proteinExistence type="inferred from homology"/>
<evidence type="ECO:0000256" key="1">
    <source>
        <dbReference type="ARBA" id="ARBA00006484"/>
    </source>
</evidence>
<feature type="region of interest" description="Disordered" evidence="3">
    <location>
        <begin position="321"/>
        <end position="354"/>
    </location>
</feature>
<dbReference type="GO" id="GO:0016020">
    <property type="term" value="C:membrane"/>
    <property type="evidence" value="ECO:0007669"/>
    <property type="project" value="TreeGrafter"/>
</dbReference>
<dbReference type="PANTHER" id="PTHR44196:SF1">
    <property type="entry name" value="DEHYDROGENASE_REDUCTASE SDR FAMILY MEMBER 7B"/>
    <property type="match status" value="1"/>
</dbReference>
<reference evidence="5 6" key="1">
    <citation type="submission" date="2018-12" db="EMBL/GenBank/DDBJ databases">
        <authorList>
            <consortium name="Pathogen Informatics"/>
        </authorList>
    </citation>
    <scope>NUCLEOTIDE SEQUENCE [LARGE SCALE GENOMIC DNA]</scope>
    <source>
        <strain evidence="5 6">NCTC10485</strain>
    </source>
</reference>
<organism evidence="5 6">
    <name type="scientific">Mycolicibacterium chitae</name>
    <name type="common">Mycobacterium chitae</name>
    <dbReference type="NCBI Taxonomy" id="1792"/>
    <lineage>
        <taxon>Bacteria</taxon>
        <taxon>Bacillati</taxon>
        <taxon>Actinomycetota</taxon>
        <taxon>Actinomycetes</taxon>
        <taxon>Mycobacteriales</taxon>
        <taxon>Mycobacteriaceae</taxon>
        <taxon>Mycolicibacterium</taxon>
    </lineage>
</organism>
<dbReference type="SMART" id="SM00822">
    <property type="entry name" value="PKS_KR"/>
    <property type="match status" value="1"/>
</dbReference>
<dbReference type="AlphaFoldDB" id="A0A3S4VLL6"/>
<dbReference type="SUPFAM" id="SSF51735">
    <property type="entry name" value="NAD(P)-binding Rossmann-fold domains"/>
    <property type="match status" value="1"/>
</dbReference>
<dbReference type="GO" id="GO:0004316">
    <property type="term" value="F:3-oxoacyl-[acyl-carrier-protein] reductase (NADPH) activity"/>
    <property type="evidence" value="ECO:0007669"/>
    <property type="project" value="UniProtKB-EC"/>
</dbReference>
<dbReference type="PRINTS" id="PR00081">
    <property type="entry name" value="GDHRDH"/>
</dbReference>
<comment type="similarity">
    <text evidence="1">Belongs to the short-chain dehydrogenases/reductases (SDR) family.</text>
</comment>
<dbReference type="CDD" id="cd05374">
    <property type="entry name" value="17beta-HSD-like_SDR_c"/>
    <property type="match status" value="1"/>
</dbReference>
<dbReference type="InterPro" id="IPR057326">
    <property type="entry name" value="KR_dom"/>
</dbReference>
<dbReference type="PANTHER" id="PTHR44196">
    <property type="entry name" value="DEHYDROGENASE/REDUCTASE SDR FAMILY MEMBER 7B"/>
    <property type="match status" value="1"/>
</dbReference>